<name>A0A411HN56_9GAMM</name>
<dbReference type="Proteomes" id="UP000291562">
    <property type="component" value="Chromosome"/>
</dbReference>
<keyword evidence="1" id="KW-0067">ATP-binding</keyword>
<evidence type="ECO:0000313" key="2">
    <source>
        <dbReference type="Proteomes" id="UP000291562"/>
    </source>
</evidence>
<evidence type="ECO:0000313" key="1">
    <source>
        <dbReference type="EMBL" id="QBB71896.1"/>
    </source>
</evidence>
<gene>
    <name evidence="1" type="ORF">ELE36_16875</name>
</gene>
<accession>A0A411HN56</accession>
<dbReference type="OrthoDB" id="5625686at2"/>
<reference evidence="1 2" key="1">
    <citation type="submission" date="2019-01" db="EMBL/GenBank/DDBJ databases">
        <title>Pseudolysobacter antarctica gen. nov., sp. nov., isolated from Fildes Peninsula, Antarctica.</title>
        <authorList>
            <person name="Wei Z."/>
            <person name="Peng F."/>
        </authorList>
    </citation>
    <scope>NUCLEOTIDE SEQUENCE [LARGE SCALE GENOMIC DNA]</scope>
    <source>
        <strain evidence="1 2">AQ6-296</strain>
    </source>
</reference>
<dbReference type="Pfam" id="PF14375">
    <property type="entry name" value="Cys_rich_CWC"/>
    <property type="match status" value="1"/>
</dbReference>
<keyword evidence="1" id="KW-0547">Nucleotide-binding</keyword>
<protein>
    <submittedName>
        <fullName evidence="1">DNA or RNA helicase of superfamily II</fullName>
    </submittedName>
</protein>
<proteinExistence type="predicted"/>
<dbReference type="EMBL" id="CP035704">
    <property type="protein sequence ID" value="QBB71896.1"/>
    <property type="molecule type" value="Genomic_DNA"/>
</dbReference>
<dbReference type="GO" id="GO:0004386">
    <property type="term" value="F:helicase activity"/>
    <property type="evidence" value="ECO:0007669"/>
    <property type="project" value="UniProtKB-KW"/>
</dbReference>
<dbReference type="AlphaFoldDB" id="A0A411HN56"/>
<keyword evidence="2" id="KW-1185">Reference proteome</keyword>
<organism evidence="1 2">
    <name type="scientific">Pseudolysobacter antarcticus</name>
    <dbReference type="NCBI Taxonomy" id="2511995"/>
    <lineage>
        <taxon>Bacteria</taxon>
        <taxon>Pseudomonadati</taxon>
        <taxon>Pseudomonadota</taxon>
        <taxon>Gammaproteobacteria</taxon>
        <taxon>Lysobacterales</taxon>
        <taxon>Rhodanobacteraceae</taxon>
        <taxon>Pseudolysobacter</taxon>
    </lineage>
</organism>
<dbReference type="KEGG" id="xbc:ELE36_16875"/>
<dbReference type="RefSeq" id="WP_129835355.1">
    <property type="nucleotide sequence ID" value="NZ_CP035704.1"/>
</dbReference>
<sequence length="94" mass="10278">MSIETIDPTLCPLCGGINACVLASGDGDADVRRCWCFHEYIPAGALERVPAAARDMACICDTCLRQLRKHPDALILEATPLRLAKLRILLKQQS</sequence>
<keyword evidence="1" id="KW-0347">Helicase</keyword>
<keyword evidence="1" id="KW-0378">Hydrolase</keyword>
<dbReference type="InterPro" id="IPR032720">
    <property type="entry name" value="Cys_rich_CWC"/>
</dbReference>